<gene>
    <name evidence="8" type="ORF">Z968_08715</name>
</gene>
<dbReference type="InterPro" id="IPR045121">
    <property type="entry name" value="CoAse"/>
</dbReference>
<dbReference type="Gene3D" id="3.90.79.10">
    <property type="entry name" value="Nucleoside Triphosphate Pyrophosphohydrolase"/>
    <property type="match status" value="1"/>
</dbReference>
<dbReference type="InterPro" id="IPR015797">
    <property type="entry name" value="NUDIX_hydrolase-like_dom_sf"/>
</dbReference>
<dbReference type="InterPro" id="IPR000086">
    <property type="entry name" value="NUDIX_hydrolase_dom"/>
</dbReference>
<dbReference type="AlphaFoldDB" id="A0A0A0I2G0"/>
<evidence type="ECO:0000256" key="3">
    <source>
        <dbReference type="ARBA" id="ARBA00022723"/>
    </source>
</evidence>
<dbReference type="Pfam" id="PF00293">
    <property type="entry name" value="NUDIX"/>
    <property type="match status" value="1"/>
</dbReference>
<protein>
    <submittedName>
        <fullName evidence="8">Hydrolase</fullName>
    </submittedName>
</protein>
<evidence type="ECO:0000256" key="6">
    <source>
        <dbReference type="ARBA" id="ARBA00023211"/>
    </source>
</evidence>
<evidence type="ECO:0000259" key="7">
    <source>
        <dbReference type="PROSITE" id="PS51462"/>
    </source>
</evidence>
<dbReference type="EMBL" id="JENJ01000036">
    <property type="protein sequence ID" value="KGM95594.1"/>
    <property type="molecule type" value="Genomic_DNA"/>
</dbReference>
<reference evidence="8 9" key="1">
    <citation type="submission" date="2014-01" db="EMBL/GenBank/DDBJ databases">
        <title>Plasmidome dynamics in the species complex Clostridium novyi sensu lato converts strains of independent lineages into distinctly different pathogens.</title>
        <authorList>
            <person name="Skarin H."/>
            <person name="Segerman B."/>
        </authorList>
    </citation>
    <scope>NUCLEOTIDE SEQUENCE [LARGE SCALE GENOMIC DNA]</scope>
    <source>
        <strain evidence="8 9">4552</strain>
    </source>
</reference>
<dbReference type="Proteomes" id="UP000030012">
    <property type="component" value="Unassembled WGS sequence"/>
</dbReference>
<sequence length="198" mass="23504">MNNIMRVFDNRKGNPINKLKKSAVMLLLIEEHNEVYLILEKRAVTLRKQPGDISLPGGGIEEGETSKEAAVRETFEELNIEKENFKFIGEMDYFITSFDSIIYPFVGKIKEYKMLPNRDEVDHVFKVPLKFFLQNEPEEHEVLIKQCFKEDFPFDIINGGKNYKFSEKKFNQYFYKYNEYVIWGFTATIIKRFIDLIR</sequence>
<keyword evidence="6" id="KW-0464">Manganese</keyword>
<evidence type="ECO:0000256" key="4">
    <source>
        <dbReference type="ARBA" id="ARBA00022801"/>
    </source>
</evidence>
<evidence type="ECO:0000256" key="2">
    <source>
        <dbReference type="ARBA" id="ARBA00001946"/>
    </source>
</evidence>
<dbReference type="InterPro" id="IPR020084">
    <property type="entry name" value="NUDIX_hydrolase_CS"/>
</dbReference>
<evidence type="ECO:0000313" key="9">
    <source>
        <dbReference type="Proteomes" id="UP000030012"/>
    </source>
</evidence>
<comment type="cofactor">
    <cofactor evidence="1">
        <name>Mn(2+)</name>
        <dbReference type="ChEBI" id="CHEBI:29035"/>
    </cofactor>
</comment>
<name>A0A0A0I2G0_CLONO</name>
<keyword evidence="3" id="KW-0479">Metal-binding</keyword>
<dbReference type="CDD" id="cd03426">
    <property type="entry name" value="NUDIX_CoAse_Nudt7"/>
    <property type="match status" value="1"/>
</dbReference>
<dbReference type="SUPFAM" id="SSF55811">
    <property type="entry name" value="Nudix"/>
    <property type="match status" value="1"/>
</dbReference>
<organism evidence="8 9">
    <name type="scientific">Clostridium novyi A str. 4552</name>
    <dbReference type="NCBI Taxonomy" id="1444289"/>
    <lineage>
        <taxon>Bacteria</taxon>
        <taxon>Bacillati</taxon>
        <taxon>Bacillota</taxon>
        <taxon>Clostridia</taxon>
        <taxon>Eubacteriales</taxon>
        <taxon>Clostridiaceae</taxon>
        <taxon>Clostridium</taxon>
    </lineage>
</organism>
<evidence type="ECO:0000313" key="8">
    <source>
        <dbReference type="EMBL" id="KGM95594.1"/>
    </source>
</evidence>
<dbReference type="GO" id="GO:0046872">
    <property type="term" value="F:metal ion binding"/>
    <property type="evidence" value="ECO:0007669"/>
    <property type="project" value="UniProtKB-KW"/>
</dbReference>
<dbReference type="OrthoDB" id="9802805at2"/>
<evidence type="ECO:0000256" key="5">
    <source>
        <dbReference type="ARBA" id="ARBA00022842"/>
    </source>
</evidence>
<dbReference type="PROSITE" id="PS00893">
    <property type="entry name" value="NUDIX_BOX"/>
    <property type="match status" value="1"/>
</dbReference>
<comment type="cofactor">
    <cofactor evidence="2">
        <name>Mg(2+)</name>
        <dbReference type="ChEBI" id="CHEBI:18420"/>
    </cofactor>
</comment>
<feature type="domain" description="Nudix hydrolase" evidence="7">
    <location>
        <begin position="19"/>
        <end position="150"/>
    </location>
</feature>
<evidence type="ECO:0000256" key="1">
    <source>
        <dbReference type="ARBA" id="ARBA00001936"/>
    </source>
</evidence>
<dbReference type="PANTHER" id="PTHR12992:SF11">
    <property type="entry name" value="MITOCHONDRIAL COENZYME A DIPHOSPHATASE NUDT8"/>
    <property type="match status" value="1"/>
</dbReference>
<keyword evidence="5" id="KW-0460">Magnesium</keyword>
<dbReference type="RefSeq" id="WP_039255663.1">
    <property type="nucleotide sequence ID" value="NZ_JENJ01000036.1"/>
</dbReference>
<dbReference type="PROSITE" id="PS51462">
    <property type="entry name" value="NUDIX"/>
    <property type="match status" value="1"/>
</dbReference>
<accession>A0A0A0I2G0</accession>
<keyword evidence="4 8" id="KW-0378">Hydrolase</keyword>
<dbReference type="PANTHER" id="PTHR12992">
    <property type="entry name" value="NUDIX HYDROLASE"/>
    <property type="match status" value="1"/>
</dbReference>
<proteinExistence type="predicted"/>
<dbReference type="GO" id="GO:0010945">
    <property type="term" value="F:coenzyme A diphosphatase activity"/>
    <property type="evidence" value="ECO:0007669"/>
    <property type="project" value="InterPro"/>
</dbReference>
<comment type="caution">
    <text evidence="8">The sequence shown here is derived from an EMBL/GenBank/DDBJ whole genome shotgun (WGS) entry which is preliminary data.</text>
</comment>